<dbReference type="RefSeq" id="WP_106064334.1">
    <property type="nucleotide sequence ID" value="NZ_PVXO01000060.1"/>
</dbReference>
<proteinExistence type="predicted"/>
<evidence type="ECO:0000313" key="3">
    <source>
        <dbReference type="Proteomes" id="UP000239706"/>
    </source>
</evidence>
<organism evidence="2 3">
    <name type="scientific">Clostridium liquoris</name>
    <dbReference type="NCBI Taxonomy" id="1289519"/>
    <lineage>
        <taxon>Bacteria</taxon>
        <taxon>Bacillati</taxon>
        <taxon>Bacillota</taxon>
        <taxon>Clostridia</taxon>
        <taxon>Eubacteriales</taxon>
        <taxon>Clostridiaceae</taxon>
        <taxon>Clostridium</taxon>
    </lineage>
</organism>
<keyword evidence="3" id="KW-1185">Reference proteome</keyword>
<gene>
    <name evidence="2" type="ORF">CLLI_22830</name>
</gene>
<dbReference type="Gene3D" id="2.120.10.30">
    <property type="entry name" value="TolB, C-terminal domain"/>
    <property type="match status" value="1"/>
</dbReference>
<keyword evidence="1" id="KW-1133">Transmembrane helix</keyword>
<keyword evidence="1" id="KW-0812">Transmembrane</keyword>
<protein>
    <recommendedName>
        <fullName evidence="4">Dipeptidyl-peptidase IV</fullName>
    </recommendedName>
</protein>
<evidence type="ECO:0008006" key="4">
    <source>
        <dbReference type="Google" id="ProtNLM"/>
    </source>
</evidence>
<dbReference type="OrthoDB" id="1630871at2"/>
<keyword evidence="1" id="KW-0472">Membrane</keyword>
<feature type="transmembrane region" description="Helical" evidence="1">
    <location>
        <begin position="7"/>
        <end position="25"/>
    </location>
</feature>
<dbReference type="Proteomes" id="UP000239706">
    <property type="component" value="Unassembled WGS sequence"/>
</dbReference>
<sequence>MKNVKRIITWIVLSLLVQFAVFFYIDKYYLATNTTVKLKKIENKNLDKKPDAEVKIPESAENISVSFDGKYVAYYDGDKLQVVNTKTGEIRDISFNEGVKVSYYKWLSDRNRMLIGEKHNTDGSYGFKLSYYDVDKNTKEEIKDLTWADEDSEVEDIQASTLTNVIYVKVARSGGKSSIYWINIMNEMKKINTKAYLVGETAILYHEDKLLYEDATYHKIYATNMEDSIDIDGVKDPRLLGVDSDDNAYIGSMENGKITKIYYGLLENPTSKWNVIPLSGPVDKNNIYISEQGKVMINDNLKGTIKEVSTGKETSYKGKFLQVYSTGVASIKDGKLIKTNFK</sequence>
<name>A0A2T0B1S9_9CLOT</name>
<dbReference type="InterPro" id="IPR011042">
    <property type="entry name" value="6-blade_b-propeller_TolB-like"/>
</dbReference>
<dbReference type="AlphaFoldDB" id="A0A2T0B1S9"/>
<dbReference type="EMBL" id="PVXO01000060">
    <property type="protein sequence ID" value="PRR77719.1"/>
    <property type="molecule type" value="Genomic_DNA"/>
</dbReference>
<evidence type="ECO:0000313" key="2">
    <source>
        <dbReference type="EMBL" id="PRR77719.1"/>
    </source>
</evidence>
<accession>A0A2T0B1S9</accession>
<comment type="caution">
    <text evidence="2">The sequence shown here is derived from an EMBL/GenBank/DDBJ whole genome shotgun (WGS) entry which is preliminary data.</text>
</comment>
<reference evidence="2 3" key="1">
    <citation type="submission" date="2018-03" db="EMBL/GenBank/DDBJ databases">
        <title>Genome sequence of Clostridium liquoris DSM 100320.</title>
        <authorList>
            <person name="Poehlein A."/>
            <person name="Daniel R."/>
        </authorList>
    </citation>
    <scope>NUCLEOTIDE SEQUENCE [LARGE SCALE GENOMIC DNA]</scope>
    <source>
        <strain evidence="2 3">DSM 100320</strain>
    </source>
</reference>
<evidence type="ECO:0000256" key="1">
    <source>
        <dbReference type="SAM" id="Phobius"/>
    </source>
</evidence>
<dbReference type="SUPFAM" id="SSF82171">
    <property type="entry name" value="DPP6 N-terminal domain-like"/>
    <property type="match status" value="1"/>
</dbReference>